<dbReference type="PANTHER" id="PTHR48080">
    <property type="entry name" value="D-GALACTONATE DEHYDRATASE-RELATED"/>
    <property type="match status" value="1"/>
</dbReference>
<dbReference type="InterPro" id="IPR018110">
    <property type="entry name" value="Mandel_Rmase/mucon_lact_enz_CS"/>
</dbReference>
<proteinExistence type="predicted"/>
<gene>
    <name evidence="3" type="ORF">Natoc_1270</name>
</gene>
<organism evidence="3 4">
    <name type="scientific">Natronococcus occultus SP4</name>
    <dbReference type="NCBI Taxonomy" id="694430"/>
    <lineage>
        <taxon>Archaea</taxon>
        <taxon>Methanobacteriati</taxon>
        <taxon>Methanobacteriota</taxon>
        <taxon>Stenosarchaea group</taxon>
        <taxon>Halobacteria</taxon>
        <taxon>Halobacteriales</taxon>
        <taxon>Natrialbaceae</taxon>
        <taxon>Natronococcus</taxon>
    </lineage>
</organism>
<evidence type="ECO:0000256" key="1">
    <source>
        <dbReference type="ARBA" id="ARBA00023239"/>
    </source>
</evidence>
<name>L0JYZ9_9EURY</name>
<dbReference type="GO" id="GO:0016829">
    <property type="term" value="F:lyase activity"/>
    <property type="evidence" value="ECO:0007669"/>
    <property type="project" value="UniProtKB-KW"/>
</dbReference>
<dbReference type="SFLD" id="SFLDG00179">
    <property type="entry name" value="mandelate_racemase"/>
    <property type="match status" value="1"/>
</dbReference>
<reference evidence="3 4" key="1">
    <citation type="submission" date="2012-11" db="EMBL/GenBank/DDBJ databases">
        <title>FINISHED of Natronococcus occultus SP4, DSM 3396.</title>
        <authorList>
            <consortium name="DOE Joint Genome Institute"/>
            <person name="Eisen J."/>
            <person name="Huntemann M."/>
            <person name="Wei C.-L."/>
            <person name="Han J."/>
            <person name="Detter J.C."/>
            <person name="Han C."/>
            <person name="Tapia R."/>
            <person name="Chen A."/>
            <person name="Kyrpides N."/>
            <person name="Mavromatis K."/>
            <person name="Markowitz V."/>
            <person name="Szeto E."/>
            <person name="Ivanova N."/>
            <person name="Mikhailova N."/>
            <person name="Ovchinnikova G."/>
            <person name="Pagani I."/>
            <person name="Pati A."/>
            <person name="Goodwin L."/>
            <person name="Nordberg H.P."/>
            <person name="Cantor M.N."/>
            <person name="Hua S.X."/>
            <person name="Woyke T."/>
            <person name="Eisen J."/>
            <person name="Klenk H.-P."/>
            <person name="Klenk H.-P."/>
        </authorList>
    </citation>
    <scope>NUCLEOTIDE SEQUENCE [LARGE SCALE GENOMIC DNA]</scope>
    <source>
        <strain evidence="3 4">SP4</strain>
    </source>
</reference>
<evidence type="ECO:0000259" key="2">
    <source>
        <dbReference type="SMART" id="SM00922"/>
    </source>
</evidence>
<dbReference type="InterPro" id="IPR029065">
    <property type="entry name" value="Enolase_C-like"/>
</dbReference>
<dbReference type="GO" id="GO:0009063">
    <property type="term" value="P:amino acid catabolic process"/>
    <property type="evidence" value="ECO:0007669"/>
    <property type="project" value="InterPro"/>
</dbReference>
<dbReference type="HOGENOM" id="CLU_030273_3_2_2"/>
<dbReference type="InterPro" id="IPR036849">
    <property type="entry name" value="Enolase-like_C_sf"/>
</dbReference>
<dbReference type="KEGG" id="nou:Natoc_1270"/>
<keyword evidence="1" id="KW-0456">Lyase</keyword>
<feature type="domain" description="Mandelate racemase/muconate lactonizing enzyme C-terminal" evidence="2">
    <location>
        <begin position="126"/>
        <end position="231"/>
    </location>
</feature>
<dbReference type="Proteomes" id="UP000010878">
    <property type="component" value="Chromosome"/>
</dbReference>
<protein>
    <submittedName>
        <fullName evidence="3">Enolase superfamily enzyme related to L-alanine-DL-glutamate epimerase</fullName>
    </submittedName>
</protein>
<dbReference type="RefSeq" id="WP_015320549.1">
    <property type="nucleotide sequence ID" value="NC_019974.1"/>
</dbReference>
<dbReference type="SMART" id="SM00922">
    <property type="entry name" value="MR_MLE"/>
    <property type="match status" value="1"/>
</dbReference>
<dbReference type="InterPro" id="IPR013342">
    <property type="entry name" value="Mandelate_racemase_C"/>
</dbReference>
<dbReference type="NCBIfam" id="NF010624">
    <property type="entry name" value="PRK14017.1"/>
    <property type="match status" value="1"/>
</dbReference>
<dbReference type="PROSITE" id="PS00908">
    <property type="entry name" value="MR_MLE_1"/>
    <property type="match status" value="1"/>
</dbReference>
<sequence length="383" mass="43148">MHVTGYELYEVPPRWVFLKIETSTGLIGWGEPVVEGYAKTTMAAVEELIDNYLIGKDPLEIERHWQAMYRGRHFRGGPILMSAISGIDQALWDIKGKHYNAPIYDLLGGRARDRIKVYDWIGGETPSEIRSSAADAIENGYTILKMAAVSQMNWIDSPEVVEVARQRLAAVRDEVGPGVDIAVDFRGRVRKAMTKWLASELDPYDPMLYEEPLLPEHFDMLAEVRNYTKTPLASGERLYSRWDFKQLLERDLVDVIQPDPSHAGGITETKKIANAAEAVDVGVALHCPLGPIAFATGIQLDTAIPNAFAQAQYLEVHEPTDNDLLNYLRDPTVFGFENGYVTPLEEPGLGIEIDEEYVQEQSELQINWQTPIWYHEDGSVGEW</sequence>
<accession>L0JYZ9</accession>
<dbReference type="InterPro" id="IPR029017">
    <property type="entry name" value="Enolase-like_N"/>
</dbReference>
<dbReference type="GeneID" id="14402792"/>
<dbReference type="InterPro" id="IPR013341">
    <property type="entry name" value="Mandelate_racemase_N_dom"/>
</dbReference>
<evidence type="ECO:0000313" key="3">
    <source>
        <dbReference type="EMBL" id="AGB37098.1"/>
    </source>
</evidence>
<dbReference type="SFLD" id="SFLDS00001">
    <property type="entry name" value="Enolase"/>
    <property type="match status" value="1"/>
</dbReference>
<dbReference type="Gene3D" id="3.20.20.120">
    <property type="entry name" value="Enolase-like C-terminal domain"/>
    <property type="match status" value="1"/>
</dbReference>
<dbReference type="SUPFAM" id="SSF51604">
    <property type="entry name" value="Enolase C-terminal domain-like"/>
    <property type="match status" value="1"/>
</dbReference>
<dbReference type="EMBL" id="CP003929">
    <property type="protein sequence ID" value="AGB37098.1"/>
    <property type="molecule type" value="Genomic_DNA"/>
</dbReference>
<evidence type="ECO:0000313" key="4">
    <source>
        <dbReference type="Proteomes" id="UP000010878"/>
    </source>
</evidence>
<dbReference type="OrthoDB" id="42605at2157"/>
<dbReference type="Pfam" id="PF13378">
    <property type="entry name" value="MR_MLE_C"/>
    <property type="match status" value="1"/>
</dbReference>
<dbReference type="PANTHER" id="PTHR48080:SF2">
    <property type="entry name" value="D-GALACTONATE DEHYDRATASE"/>
    <property type="match status" value="1"/>
</dbReference>
<dbReference type="Gene3D" id="3.30.390.10">
    <property type="entry name" value="Enolase-like, N-terminal domain"/>
    <property type="match status" value="1"/>
</dbReference>
<dbReference type="AlphaFoldDB" id="L0JYZ9"/>
<dbReference type="STRING" id="694430.Natoc_1270"/>
<dbReference type="eggNOG" id="arCOG01168">
    <property type="taxonomic scope" value="Archaea"/>
</dbReference>
<dbReference type="InterPro" id="IPR034593">
    <property type="entry name" value="DgoD-like"/>
</dbReference>
<keyword evidence="4" id="KW-1185">Reference proteome</keyword>
<dbReference type="SUPFAM" id="SSF54826">
    <property type="entry name" value="Enolase N-terminal domain-like"/>
    <property type="match status" value="1"/>
</dbReference>
<dbReference type="Pfam" id="PF02746">
    <property type="entry name" value="MR_MLE_N"/>
    <property type="match status" value="1"/>
</dbReference>